<organism evidence="3 4">
    <name type="scientific">Phytophthora boehmeriae</name>
    <dbReference type="NCBI Taxonomy" id="109152"/>
    <lineage>
        <taxon>Eukaryota</taxon>
        <taxon>Sar</taxon>
        <taxon>Stramenopiles</taxon>
        <taxon>Oomycota</taxon>
        <taxon>Peronosporomycetes</taxon>
        <taxon>Peronosporales</taxon>
        <taxon>Peronosporaceae</taxon>
        <taxon>Phytophthora</taxon>
    </lineage>
</organism>
<feature type="domain" description="CS" evidence="2">
    <location>
        <begin position="150"/>
        <end position="240"/>
    </location>
</feature>
<dbReference type="InterPro" id="IPR019734">
    <property type="entry name" value="TPR_rpt"/>
</dbReference>
<protein>
    <submittedName>
        <fullName evidence="3">Suppressor of G2 allele of SKP1</fullName>
    </submittedName>
</protein>
<dbReference type="EMBL" id="JAGDFL010000182">
    <property type="protein sequence ID" value="KAG7395904.1"/>
    <property type="molecule type" value="Genomic_DNA"/>
</dbReference>
<dbReference type="PROSITE" id="PS51203">
    <property type="entry name" value="CS"/>
    <property type="match status" value="1"/>
</dbReference>
<dbReference type="FunFam" id="1.25.40.10:FF:003511">
    <property type="entry name" value="stress-induced-phosphoprotein 1-like isoform X2"/>
    <property type="match status" value="1"/>
</dbReference>
<dbReference type="OrthoDB" id="1898560at2759"/>
<dbReference type="PANTHER" id="PTHR45862">
    <property type="entry name" value="PROTEIN SGT1 HOMOLOG"/>
    <property type="match status" value="1"/>
</dbReference>
<evidence type="ECO:0000313" key="4">
    <source>
        <dbReference type="Proteomes" id="UP000693981"/>
    </source>
</evidence>
<keyword evidence="4" id="KW-1185">Reference proteome</keyword>
<dbReference type="SMART" id="SM00028">
    <property type="entry name" value="TPR"/>
    <property type="match status" value="3"/>
</dbReference>
<evidence type="ECO:0000313" key="3">
    <source>
        <dbReference type="EMBL" id="KAG7395904.1"/>
    </source>
</evidence>
<dbReference type="Pfam" id="PF05002">
    <property type="entry name" value="SGS"/>
    <property type="match status" value="1"/>
</dbReference>
<dbReference type="InterPro" id="IPR007699">
    <property type="entry name" value="SGS_dom"/>
</dbReference>
<gene>
    <name evidence="3" type="primary">SUGT1</name>
    <name evidence="3" type="ORF">PHYBOEH_003068</name>
</gene>
<dbReference type="AlphaFoldDB" id="A0A8T1WTD3"/>
<dbReference type="Proteomes" id="UP000693981">
    <property type="component" value="Unassembled WGS sequence"/>
</dbReference>
<accession>A0A8T1WTD3</accession>
<proteinExistence type="predicted"/>
<evidence type="ECO:0000259" key="2">
    <source>
        <dbReference type="PROSITE" id="PS51203"/>
    </source>
</evidence>
<comment type="caution">
    <text evidence="3">The sequence shown here is derived from an EMBL/GenBank/DDBJ whole genome shotgun (WGS) entry which is preliminary data.</text>
</comment>
<dbReference type="GO" id="GO:0051087">
    <property type="term" value="F:protein-folding chaperone binding"/>
    <property type="evidence" value="ECO:0007669"/>
    <property type="project" value="InterPro"/>
</dbReference>
<dbReference type="PROSITE" id="PS51048">
    <property type="entry name" value="SGS"/>
    <property type="match status" value="1"/>
</dbReference>
<dbReference type="CDD" id="cd06463">
    <property type="entry name" value="p23_like"/>
    <property type="match status" value="1"/>
</dbReference>
<reference evidence="3" key="1">
    <citation type="submission" date="2021-02" db="EMBL/GenBank/DDBJ databases">
        <authorList>
            <person name="Palmer J.M."/>
        </authorList>
    </citation>
    <scope>NUCLEOTIDE SEQUENCE</scope>
    <source>
        <strain evidence="3">SCRP23</strain>
    </source>
</reference>
<feature type="domain" description="SGS" evidence="1">
    <location>
        <begin position="262"/>
        <end position="356"/>
    </location>
</feature>
<dbReference type="Pfam" id="PF13414">
    <property type="entry name" value="TPR_11"/>
    <property type="match status" value="1"/>
</dbReference>
<evidence type="ECO:0000259" key="1">
    <source>
        <dbReference type="PROSITE" id="PS51048"/>
    </source>
</evidence>
<sequence>MEFKHQGNALFVDEAYEEAVESYTKALETQPQDADALSKRAAAYLKLHKLQEAAADASRAAELDATLHMAHMRHGMAQFELEQFADAKRAFQRGKQATPKANETLIKRFQTWIRKCDAELDSDGEGELIVPDEAPMQTQSAAPVTPLPKKPTIRHEWYQSATHVTVSILQKKLAQDDVEVTIEPRKICVRVKLDGEFVEAFNETLFEEIAADESIWKVLGTKVELKLKKKSNGVHWDKLEEAVYQTPTQVMTGPAAVFEAKPDKVARPYASSRDWNQIEKVIGEELEAEKPEGEEAMQKLFRDIYAKADENTRKAMNKSFQTSGGTVLSTNWKEVADKDYEKERTAPDGMEWKKWG</sequence>
<name>A0A8T1WTD3_9STRA</name>
<dbReference type="Pfam" id="PF04969">
    <property type="entry name" value="CS"/>
    <property type="match status" value="1"/>
</dbReference>
<dbReference type="InterPro" id="IPR007052">
    <property type="entry name" value="CS_dom"/>
</dbReference>
<dbReference type="InterPro" id="IPR044563">
    <property type="entry name" value="Sgt1-like"/>
</dbReference>